<dbReference type="NCBIfam" id="TIGR00111">
    <property type="entry name" value="pelota"/>
    <property type="match status" value="1"/>
</dbReference>
<evidence type="ECO:0000256" key="6">
    <source>
        <dbReference type="ARBA" id="ARBA00022723"/>
    </source>
</evidence>
<protein>
    <submittedName>
        <fullName evidence="10">Erf1</fullName>
    </submittedName>
</protein>
<feature type="region of interest" description="Disordered" evidence="8">
    <location>
        <begin position="1076"/>
        <end position="1112"/>
    </location>
</feature>
<dbReference type="GO" id="GO:0070481">
    <property type="term" value="P:nuclear-transcribed mRNA catabolic process, non-stop decay"/>
    <property type="evidence" value="ECO:0007669"/>
    <property type="project" value="InterPro"/>
</dbReference>
<dbReference type="Pfam" id="PF07707">
    <property type="entry name" value="BACK"/>
    <property type="match status" value="1"/>
</dbReference>
<reference evidence="10" key="1">
    <citation type="submission" date="2020-06" db="EMBL/GenBank/DDBJ databases">
        <authorList>
            <person name="Ji K."/>
            <person name="Li J."/>
        </authorList>
    </citation>
    <scope>NUCLEOTIDE SEQUENCE</scope>
    <source>
        <strain evidence="10">JKM2019</strain>
        <tissue evidence="10">Whole body</tissue>
    </source>
</reference>
<dbReference type="InterPro" id="IPR011705">
    <property type="entry name" value="BACK"/>
</dbReference>
<dbReference type="FunFam" id="1.25.40.420:FF:000001">
    <property type="entry name" value="Kelch-like family member 12"/>
    <property type="match status" value="1"/>
</dbReference>
<dbReference type="GO" id="GO:0003779">
    <property type="term" value="F:actin binding"/>
    <property type="evidence" value="ECO:0007669"/>
    <property type="project" value="UniProtKB-KW"/>
</dbReference>
<dbReference type="InterPro" id="IPR058547">
    <property type="entry name" value="Pelota_N"/>
</dbReference>
<comment type="subcellular location">
    <subcellularLocation>
        <location evidence="2">Cytoplasm</location>
    </subcellularLocation>
</comment>
<dbReference type="AlphaFoldDB" id="A0A9D4NQF4"/>
<dbReference type="Pfam" id="PF00651">
    <property type="entry name" value="BTB"/>
    <property type="match status" value="2"/>
</dbReference>
<dbReference type="InterPro" id="IPR029064">
    <property type="entry name" value="Ribosomal_eL30-like_sf"/>
</dbReference>
<dbReference type="EMBL" id="SDOV01000008">
    <property type="protein sequence ID" value="KAH7637500.1"/>
    <property type="molecule type" value="Genomic_DNA"/>
</dbReference>
<sequence length="1112" mass="126648">MDIEEENDIFDEYHQKHQQQQSMIIGTSSSLSPMVVETSSSSSSSFNNNSITGLLWNSSNNLAQMYRMRPKLCDVCLVTDDGCHIYAHRAILSSSMHYFSTMFIGQDFSTESTNCIIDDHADSRINNISSSSSSTSTTASASTSYNVNFIEQNQYQISIKNLDGNSLNEIIKYCYLGIVNINETNVQMLLSAATMLNCKDIIKICCEFLRSKLQTSNAIGIYSFAEIMGCKDLKDFTFAFILQNFVQIFQNDEFIQLSTERVVEIISSDYLDTGDEGEHIVLAAVINWIMFDYNERRQYLSQLIEHIRFPRFNQEELINIENEYPLVKNEPASKDLLIEALKYHLMKNSYDINSLLLTSTTVQQCNDSMNDEIVDNDDDGKLKNYPLLSSSSTSSWNNKNLSSNLLKNIPKVFDLTNARFRERISRTRQQCLIVIGGQAPKAICQCEYFDFSTNKWNEFICELPSRRCRSGIVVHHGLIYAIGGFNGQCRIRSVDMFDPKSNKWTQCASLEVKRSTLGACVLNGLIYAVGGFDGTLGLQSAEVYNPITRSWRFIEPMTTRRSSVAVVTLNGLLYAVGGYDGSSRQCLSSVECYNPEIDHWKRIPDMSQRRSGAGVEVLYEKIYAIGGHDGPAIRKSVECYDPTTNQWSQCADMIYARRNAVVVSNDGLLYVVGGEDGQTNLKSVEVYDPKSNSWSLLSSEMSIGRSYAGVAVIEKTYVVLIPEEEEDMWHLYNILQEGDRIRASTLRKVITESATGSTGANKIRTTLTIQIESIDYDFDACMLRVKGKNVAENQYVKLGQYHTIDIELNRKFTQWKEEWDSYSMERMEIACDPMKNADLAAIVMNEGIAHVCLITDSMTLVRSKIDVHIPRKRRGHCDQHEKAMQKFYDQIIQAIIRHVNFDVVKCCLIASPGFVKDQFFQYLMEYSTKNDNKTILDNRNKFILCHSSSGFKHSLKEILADPLLQNRLADTKAAKEVKILQDFQRMLMTDSSRAFYGRRHVERAIEAQAVETLLISDRLFRYKDVTIRRKYIEIVDKVRELGGDVRIFSSLHVSGEQLDQFTGIAAILRFPVAEIEDEDLDEEADVEEEEEKQERGDNDKQQQDNDDDDDQR</sequence>
<feature type="domain" description="BTB" evidence="9">
    <location>
        <begin position="73"/>
        <end position="183"/>
    </location>
</feature>
<dbReference type="PANTHER" id="PTHR10853">
    <property type="entry name" value="PELOTA"/>
    <property type="match status" value="1"/>
</dbReference>
<keyword evidence="5" id="KW-0963">Cytoplasm</keyword>
<dbReference type="SMART" id="SM00225">
    <property type="entry name" value="BTB"/>
    <property type="match status" value="1"/>
</dbReference>
<organism evidence="10">
    <name type="scientific">Dermatophagoides farinae</name>
    <name type="common">American house dust mite</name>
    <dbReference type="NCBI Taxonomy" id="6954"/>
    <lineage>
        <taxon>Eukaryota</taxon>
        <taxon>Metazoa</taxon>
        <taxon>Ecdysozoa</taxon>
        <taxon>Arthropoda</taxon>
        <taxon>Chelicerata</taxon>
        <taxon>Arachnida</taxon>
        <taxon>Acari</taxon>
        <taxon>Acariformes</taxon>
        <taxon>Sarcoptiformes</taxon>
        <taxon>Astigmata</taxon>
        <taxon>Psoroptidia</taxon>
        <taxon>Analgoidea</taxon>
        <taxon>Pyroglyphidae</taxon>
        <taxon>Dermatophagoidinae</taxon>
        <taxon>Dermatophagoides</taxon>
    </lineage>
</organism>
<dbReference type="InterPro" id="IPR038069">
    <property type="entry name" value="Pelota/DOM34_N"/>
</dbReference>
<dbReference type="InterPro" id="IPR006652">
    <property type="entry name" value="Kelch_1"/>
</dbReference>
<proteinExistence type="inferred from homology"/>
<dbReference type="FunFam" id="3.30.420.60:FF:000002">
    <property type="entry name" value="Protein pelota homolog"/>
    <property type="match status" value="1"/>
</dbReference>
<keyword evidence="4" id="KW-0880">Kelch repeat</keyword>
<dbReference type="Pfam" id="PF03465">
    <property type="entry name" value="eRF1_3"/>
    <property type="match status" value="1"/>
</dbReference>
<dbReference type="InterPro" id="IPR004405">
    <property type="entry name" value="TF_pelota"/>
</dbReference>
<dbReference type="SMART" id="SM00875">
    <property type="entry name" value="BACK"/>
    <property type="match status" value="1"/>
</dbReference>
<dbReference type="InterPro" id="IPR005141">
    <property type="entry name" value="eRF1_2"/>
</dbReference>
<name>A0A9D4NQF4_DERFA</name>
<dbReference type="SUPFAM" id="SSF54695">
    <property type="entry name" value="POZ domain"/>
    <property type="match status" value="1"/>
</dbReference>
<gene>
    <name evidence="10" type="ORF">HUG17_8604</name>
</gene>
<dbReference type="Pfam" id="PF03464">
    <property type="entry name" value="eRF1_2"/>
    <property type="match status" value="1"/>
</dbReference>
<evidence type="ECO:0000313" key="10">
    <source>
        <dbReference type="EMBL" id="KAH7637500.1"/>
    </source>
</evidence>
<dbReference type="SUPFAM" id="SSF50965">
    <property type="entry name" value="Galactose oxidase, central domain"/>
    <property type="match status" value="1"/>
</dbReference>
<dbReference type="FunFam" id="2.30.30.870:FF:000001">
    <property type="entry name" value="Protein pelota homolog"/>
    <property type="match status" value="1"/>
</dbReference>
<dbReference type="GO" id="GO:0070966">
    <property type="term" value="P:nuclear-transcribed mRNA catabolic process, no-go decay"/>
    <property type="evidence" value="ECO:0007669"/>
    <property type="project" value="InterPro"/>
</dbReference>
<dbReference type="GO" id="GO:0071025">
    <property type="term" value="P:RNA surveillance"/>
    <property type="evidence" value="ECO:0007669"/>
    <property type="project" value="InterPro"/>
</dbReference>
<evidence type="ECO:0000256" key="3">
    <source>
        <dbReference type="ARBA" id="ARBA00009504"/>
    </source>
</evidence>
<dbReference type="Gene3D" id="1.25.40.420">
    <property type="match status" value="1"/>
</dbReference>
<dbReference type="Gene3D" id="3.30.420.60">
    <property type="entry name" value="eRF1 domain 2"/>
    <property type="match status" value="1"/>
</dbReference>
<dbReference type="InterPro" id="IPR000210">
    <property type="entry name" value="BTB/POZ_dom"/>
</dbReference>
<dbReference type="Gene3D" id="2.30.30.870">
    <property type="entry name" value="Pelota, domain A"/>
    <property type="match status" value="1"/>
</dbReference>
<evidence type="ECO:0000256" key="8">
    <source>
        <dbReference type="SAM" id="MobiDB-lite"/>
    </source>
</evidence>
<feature type="compositionally biased region" description="Acidic residues" evidence="8">
    <location>
        <begin position="1076"/>
        <end position="1091"/>
    </location>
</feature>
<dbReference type="GO" id="GO:0005737">
    <property type="term" value="C:cytoplasm"/>
    <property type="evidence" value="ECO:0007669"/>
    <property type="project" value="UniProtKB-SubCell"/>
</dbReference>
<dbReference type="SMART" id="SM00612">
    <property type="entry name" value="Kelch"/>
    <property type="match status" value="6"/>
</dbReference>
<dbReference type="SUPFAM" id="SSF55315">
    <property type="entry name" value="L30e-like"/>
    <property type="match status" value="1"/>
</dbReference>
<dbReference type="Gene3D" id="3.30.710.10">
    <property type="entry name" value="Potassium Channel Kv1.1, Chain A"/>
    <property type="match status" value="1"/>
</dbReference>
<dbReference type="PANTHER" id="PTHR10853:SF0">
    <property type="entry name" value="PROTEIN PELOTA HOMOLOG"/>
    <property type="match status" value="1"/>
</dbReference>
<dbReference type="InterPro" id="IPR005140">
    <property type="entry name" value="eRF1_Pelota-like_N"/>
</dbReference>
<comment type="caution">
    <text evidence="10">The sequence shown here is derived from an EMBL/GenBank/DDBJ whole genome shotgun (WGS) entry which is preliminary data.</text>
</comment>
<dbReference type="InterPro" id="IPR011043">
    <property type="entry name" value="Gal_Oxase/kelch_b-propeller"/>
</dbReference>
<reference evidence="10" key="2">
    <citation type="journal article" date="2021" name="World Allergy Organ. J.">
        <title>Chromosome-level assembly of Dermatophagoides farinae genome and transcriptome reveals two novel allergens Der f 37 and Der f 39.</title>
        <authorList>
            <person name="Chen J."/>
            <person name="Cai Z."/>
            <person name="Fan D."/>
            <person name="Hu J."/>
            <person name="Hou Y."/>
            <person name="He Y."/>
            <person name="Zhang Z."/>
            <person name="Zhao Z."/>
            <person name="Gao P."/>
            <person name="Hu W."/>
            <person name="Sun J."/>
            <person name="Li J."/>
            <person name="Ji K."/>
        </authorList>
    </citation>
    <scope>NUCLEOTIDE SEQUENCE</scope>
    <source>
        <strain evidence="10">JKM2019</strain>
    </source>
</reference>
<accession>A0A9D4NQF4</accession>
<keyword evidence="6" id="KW-0479">Metal-binding</keyword>
<evidence type="ECO:0000256" key="2">
    <source>
        <dbReference type="ARBA" id="ARBA00004496"/>
    </source>
</evidence>
<dbReference type="Pfam" id="PF26356">
    <property type="entry name" value="Pelota_N"/>
    <property type="match status" value="1"/>
</dbReference>
<evidence type="ECO:0000259" key="9">
    <source>
        <dbReference type="PROSITE" id="PS50097"/>
    </source>
</evidence>
<comment type="similarity">
    <text evidence="3">Belongs to the eukaryotic release factor 1 family. Pelota subfamily.</text>
</comment>
<dbReference type="InterPro" id="IPR015915">
    <property type="entry name" value="Kelch-typ_b-propeller"/>
</dbReference>
<dbReference type="SUPFAM" id="SSF53137">
    <property type="entry name" value="Translational machinery components"/>
    <property type="match status" value="1"/>
</dbReference>
<dbReference type="GO" id="GO:0070651">
    <property type="term" value="P:nonfunctional rRNA decay"/>
    <property type="evidence" value="ECO:0007669"/>
    <property type="project" value="TreeGrafter"/>
</dbReference>
<evidence type="ECO:0000256" key="7">
    <source>
        <dbReference type="ARBA" id="ARBA00022737"/>
    </source>
</evidence>
<dbReference type="Pfam" id="PF01344">
    <property type="entry name" value="Kelch_1"/>
    <property type="match status" value="5"/>
</dbReference>
<dbReference type="Gene3D" id="2.120.10.80">
    <property type="entry name" value="Kelch-type beta propeller"/>
    <property type="match status" value="1"/>
</dbReference>
<evidence type="ECO:0000256" key="4">
    <source>
        <dbReference type="ARBA" id="ARBA00022441"/>
    </source>
</evidence>
<dbReference type="InterPro" id="IPR005142">
    <property type="entry name" value="eRF1_3"/>
</dbReference>
<dbReference type="SUPFAM" id="SSF159065">
    <property type="entry name" value="Dom34/Pelota N-terminal domain-like"/>
    <property type="match status" value="1"/>
</dbReference>
<dbReference type="GO" id="GO:0032790">
    <property type="term" value="P:ribosome disassembly"/>
    <property type="evidence" value="ECO:0007669"/>
    <property type="project" value="TreeGrafter"/>
</dbReference>
<evidence type="ECO:0000256" key="5">
    <source>
        <dbReference type="ARBA" id="ARBA00022490"/>
    </source>
</evidence>
<dbReference type="InterPro" id="IPR011333">
    <property type="entry name" value="SKP1/BTB/POZ_sf"/>
</dbReference>
<dbReference type="SMART" id="SM01194">
    <property type="entry name" value="eRF1_1"/>
    <property type="match status" value="1"/>
</dbReference>
<dbReference type="Proteomes" id="UP000828236">
    <property type="component" value="Unassembled WGS sequence"/>
</dbReference>
<evidence type="ECO:0000256" key="1">
    <source>
        <dbReference type="ARBA" id="ARBA00001968"/>
    </source>
</evidence>
<dbReference type="FunFam" id="3.30.1330.30:FF:000008">
    <property type="entry name" value="Protein pelota homolog"/>
    <property type="match status" value="1"/>
</dbReference>
<comment type="cofactor">
    <cofactor evidence="1">
        <name>a divalent metal cation</name>
        <dbReference type="ChEBI" id="CHEBI:60240"/>
    </cofactor>
</comment>
<dbReference type="PROSITE" id="PS50097">
    <property type="entry name" value="BTB"/>
    <property type="match status" value="1"/>
</dbReference>
<keyword evidence="7" id="KW-0677">Repeat</keyword>
<dbReference type="Gene3D" id="3.30.1330.30">
    <property type="match status" value="1"/>
</dbReference>
<dbReference type="InterPro" id="IPR042226">
    <property type="entry name" value="eFR1_2_sf"/>
</dbReference>
<dbReference type="GO" id="GO:0046872">
    <property type="term" value="F:metal ion binding"/>
    <property type="evidence" value="ECO:0007669"/>
    <property type="project" value="UniProtKB-KW"/>
</dbReference>
<feature type="compositionally biased region" description="Basic and acidic residues" evidence="8">
    <location>
        <begin position="1092"/>
        <end position="1103"/>
    </location>
</feature>